<dbReference type="OMA" id="HRAFDQC"/>
<dbReference type="Proteomes" id="UP000000305">
    <property type="component" value="Unassembled WGS sequence"/>
</dbReference>
<protein>
    <recommendedName>
        <fullName evidence="2">Copper homeostasis protein cutC homolog</fullName>
    </recommendedName>
</protein>
<evidence type="ECO:0000313" key="3">
    <source>
        <dbReference type="EMBL" id="EFX87874.1"/>
    </source>
</evidence>
<dbReference type="PhylomeDB" id="E9FWE1"/>
<dbReference type="OrthoDB" id="7392499at2759"/>
<comment type="similarity">
    <text evidence="1">Belongs to the CutC family.</text>
</comment>
<name>E9FWE1_DAPPU</name>
<dbReference type="PANTHER" id="PTHR12598">
    <property type="entry name" value="COPPER HOMEOSTASIS PROTEIN CUTC"/>
    <property type="match status" value="1"/>
</dbReference>
<dbReference type="GO" id="GO:0005507">
    <property type="term" value="F:copper ion binding"/>
    <property type="evidence" value="ECO:0000318"/>
    <property type="project" value="GO_Central"/>
</dbReference>
<organism evidence="3 4">
    <name type="scientific">Daphnia pulex</name>
    <name type="common">Water flea</name>
    <dbReference type="NCBI Taxonomy" id="6669"/>
    <lineage>
        <taxon>Eukaryota</taxon>
        <taxon>Metazoa</taxon>
        <taxon>Ecdysozoa</taxon>
        <taxon>Arthropoda</taxon>
        <taxon>Crustacea</taxon>
        <taxon>Branchiopoda</taxon>
        <taxon>Diplostraca</taxon>
        <taxon>Cladocera</taxon>
        <taxon>Anomopoda</taxon>
        <taxon>Daphniidae</taxon>
        <taxon>Daphnia</taxon>
    </lineage>
</organism>
<dbReference type="STRING" id="6669.E9FWE1"/>
<dbReference type="HOGENOM" id="CLU_050555_3_2_1"/>
<dbReference type="InParanoid" id="E9FWE1"/>
<dbReference type="Pfam" id="PF03932">
    <property type="entry name" value="CutC"/>
    <property type="match status" value="1"/>
</dbReference>
<sequence length="253" mass="27259">MATWTCILEVCVDSLESARNAERGGASRLELCSSLSLGGLTPTVGFVRSVKNCVKLPVFAMIRPREGNFVYDRDELDVMEQDVNSLKEIGVDGFVFGAIHPDGAVDREACLRLITSAYPLPCTFHRAFDVSADAFVAMEEIIQLGFRRILTSGQRESAEAGLELIVRLREKADGRIVIMAGAGVTEKNAASIVSASGVAEIHGSASRQCDSHLNSIRMGSGPEVGRKRVTHSDLVRLIVQSISGHAPITCQTN</sequence>
<accession>E9FWE1</accession>
<dbReference type="AlphaFoldDB" id="E9FWE1"/>
<dbReference type="eggNOG" id="KOG4013">
    <property type="taxonomic scope" value="Eukaryota"/>
</dbReference>
<dbReference type="SUPFAM" id="SSF110395">
    <property type="entry name" value="CutC-like"/>
    <property type="match status" value="1"/>
</dbReference>
<dbReference type="HAMAP" id="MF_00795">
    <property type="entry name" value="CutC"/>
    <property type="match status" value="1"/>
</dbReference>
<evidence type="ECO:0000256" key="1">
    <source>
        <dbReference type="ARBA" id="ARBA00007768"/>
    </source>
</evidence>
<proteinExistence type="inferred from homology"/>
<dbReference type="Gene3D" id="3.20.20.380">
    <property type="entry name" value="Copper homeostasis (CutC) domain"/>
    <property type="match status" value="1"/>
</dbReference>
<dbReference type="InterPro" id="IPR005627">
    <property type="entry name" value="CutC-like"/>
</dbReference>
<dbReference type="InterPro" id="IPR036822">
    <property type="entry name" value="CutC-like_dom_sf"/>
</dbReference>
<gene>
    <name evidence="3" type="ORF">DAPPUDRAFT_42368</name>
</gene>
<dbReference type="KEGG" id="dpx:DAPPUDRAFT_42368"/>
<evidence type="ECO:0000256" key="2">
    <source>
        <dbReference type="ARBA" id="ARBA00019014"/>
    </source>
</evidence>
<evidence type="ECO:0000313" key="4">
    <source>
        <dbReference type="Proteomes" id="UP000000305"/>
    </source>
</evidence>
<dbReference type="FunCoup" id="E9FWE1">
    <property type="interactions" value="7"/>
</dbReference>
<dbReference type="PANTHER" id="PTHR12598:SF0">
    <property type="entry name" value="COPPER HOMEOSTASIS PROTEIN CUTC HOMOLOG"/>
    <property type="match status" value="1"/>
</dbReference>
<keyword evidence="4" id="KW-1185">Reference proteome</keyword>
<reference evidence="3 4" key="1">
    <citation type="journal article" date="2011" name="Science">
        <title>The ecoresponsive genome of Daphnia pulex.</title>
        <authorList>
            <person name="Colbourne J.K."/>
            <person name="Pfrender M.E."/>
            <person name="Gilbert D."/>
            <person name="Thomas W.K."/>
            <person name="Tucker A."/>
            <person name="Oakley T.H."/>
            <person name="Tokishita S."/>
            <person name="Aerts A."/>
            <person name="Arnold G.J."/>
            <person name="Basu M.K."/>
            <person name="Bauer D.J."/>
            <person name="Caceres C.E."/>
            <person name="Carmel L."/>
            <person name="Casola C."/>
            <person name="Choi J.H."/>
            <person name="Detter J.C."/>
            <person name="Dong Q."/>
            <person name="Dusheyko S."/>
            <person name="Eads B.D."/>
            <person name="Frohlich T."/>
            <person name="Geiler-Samerotte K.A."/>
            <person name="Gerlach D."/>
            <person name="Hatcher P."/>
            <person name="Jogdeo S."/>
            <person name="Krijgsveld J."/>
            <person name="Kriventseva E.V."/>
            <person name="Kultz D."/>
            <person name="Laforsch C."/>
            <person name="Lindquist E."/>
            <person name="Lopez J."/>
            <person name="Manak J.R."/>
            <person name="Muller J."/>
            <person name="Pangilinan J."/>
            <person name="Patwardhan R.P."/>
            <person name="Pitluck S."/>
            <person name="Pritham E.J."/>
            <person name="Rechtsteiner A."/>
            <person name="Rho M."/>
            <person name="Rogozin I.B."/>
            <person name="Sakarya O."/>
            <person name="Salamov A."/>
            <person name="Schaack S."/>
            <person name="Shapiro H."/>
            <person name="Shiga Y."/>
            <person name="Skalitzky C."/>
            <person name="Smith Z."/>
            <person name="Souvorov A."/>
            <person name="Sung W."/>
            <person name="Tang Z."/>
            <person name="Tsuchiya D."/>
            <person name="Tu H."/>
            <person name="Vos H."/>
            <person name="Wang M."/>
            <person name="Wolf Y.I."/>
            <person name="Yamagata H."/>
            <person name="Yamada T."/>
            <person name="Ye Y."/>
            <person name="Shaw J.R."/>
            <person name="Andrews J."/>
            <person name="Crease T.J."/>
            <person name="Tang H."/>
            <person name="Lucas S.M."/>
            <person name="Robertson H.M."/>
            <person name="Bork P."/>
            <person name="Koonin E.V."/>
            <person name="Zdobnov E.M."/>
            <person name="Grigoriev I.V."/>
            <person name="Lynch M."/>
            <person name="Boore J.L."/>
        </authorList>
    </citation>
    <scope>NUCLEOTIDE SEQUENCE [LARGE SCALE GENOMIC DNA]</scope>
</reference>
<dbReference type="EMBL" id="GL732526">
    <property type="protein sequence ID" value="EFX87874.1"/>
    <property type="molecule type" value="Genomic_DNA"/>
</dbReference>
<dbReference type="FunFam" id="3.20.20.380:FF:000001">
    <property type="entry name" value="Copper homeostasis protein CutC"/>
    <property type="match status" value="1"/>
</dbReference>